<evidence type="ECO:0000259" key="8">
    <source>
        <dbReference type="PROSITE" id="PS50850"/>
    </source>
</evidence>
<dbReference type="RefSeq" id="XP_030977281.1">
    <property type="nucleotide sequence ID" value="XM_031131940.1"/>
</dbReference>
<reference evidence="10" key="1">
    <citation type="journal article" date="2019" name="Mol. Biol. Evol.">
        <title>Blast fungal genomes show frequent chromosomal changes, gene gains and losses, and effector gene turnover.</title>
        <authorList>
            <person name="Gomez Luciano L.B."/>
            <person name="Jason Tsai I."/>
            <person name="Chuma I."/>
            <person name="Tosa Y."/>
            <person name="Chen Y.H."/>
            <person name="Li J.Y."/>
            <person name="Li M.Y."/>
            <person name="Jade Lu M.Y."/>
            <person name="Nakayashiki H."/>
            <person name="Li W.H."/>
        </authorList>
    </citation>
    <scope>NUCLEOTIDE SEQUENCE</scope>
    <source>
        <strain evidence="10">NI907</strain>
    </source>
</reference>
<evidence type="ECO:0000256" key="4">
    <source>
        <dbReference type="ARBA" id="ARBA00022989"/>
    </source>
</evidence>
<feature type="transmembrane region" description="Helical" evidence="7">
    <location>
        <begin position="365"/>
        <end position="385"/>
    </location>
</feature>
<evidence type="ECO:0000313" key="9">
    <source>
        <dbReference type="Proteomes" id="UP000515153"/>
    </source>
</evidence>
<feature type="compositionally biased region" description="Basic and acidic residues" evidence="6">
    <location>
        <begin position="16"/>
        <end position="26"/>
    </location>
</feature>
<feature type="transmembrane region" description="Helical" evidence="7">
    <location>
        <begin position="488"/>
        <end position="509"/>
    </location>
</feature>
<dbReference type="InterPro" id="IPR011701">
    <property type="entry name" value="MFS"/>
</dbReference>
<dbReference type="FunFam" id="1.20.1250.20:FF:000247">
    <property type="entry name" value="MFS general substrate transporter"/>
    <property type="match status" value="1"/>
</dbReference>
<keyword evidence="3 7" id="KW-0812">Transmembrane</keyword>
<protein>
    <recommendedName>
        <fullName evidence="8">Major facilitator superfamily (MFS) profile domain-containing protein</fullName>
    </recommendedName>
</protein>
<feature type="transmembrane region" description="Helical" evidence="7">
    <location>
        <begin position="419"/>
        <end position="442"/>
    </location>
</feature>
<sequence length="547" mass="62688">MAAEPNLARDGTPSIDSKRIDSDVDAPRPDVEARALKVGDDIVFAVGASNKLYEPIPEYEGRHRYDSKAVWSEEEEKALVKKLDFRICSWVCIMFFALQLDRGNISQALSDNMLDDLGLSTNQYNYGMTIFYISFLLAELPSQMISKKLGPDLWIPIQMISWSIVAACQSILKDERGFYATRALLGLFEGGFIPDAILYLTYFFTSKELPMRLSYFYTSANVTQIVAAFLAAGIFQLRGVGGWEGWRWMFALEGALTAIIGVLSYLIMPPSPTQSASWFRGKNGWFTEREQVIMVNRILRDDPAKGGMHNRQGLTLKLLWKALSDYDLWPIYLMGFTVLMPLRPINAYFTLNLRNLGFTTLQTNLLTVPAHTIFVFQLIFWSWVSERIKNRFLVVSFSFVWMLPLFIALAVLPRDASAWGRYAITILIVGYPYVHSILVGLTSRNAGSVRTRTVGSAFYNMCVQTSSIIGSNIYREDDAPLYRRGNRVIIGIVVWNFVFTFIIKFYYWWRNKKKDEAWNAMTQEEKDYYIANTKDEGSRRLDFRFAH</sequence>
<dbReference type="GO" id="GO:0016020">
    <property type="term" value="C:membrane"/>
    <property type="evidence" value="ECO:0007669"/>
    <property type="project" value="UniProtKB-SubCell"/>
</dbReference>
<evidence type="ECO:0000256" key="5">
    <source>
        <dbReference type="ARBA" id="ARBA00023136"/>
    </source>
</evidence>
<dbReference type="KEGG" id="pgri:PgNI_11982"/>
<dbReference type="FunFam" id="1.20.1250.20:FF:000106">
    <property type="entry name" value="MFS transporter, putative"/>
    <property type="match status" value="1"/>
</dbReference>
<dbReference type="Pfam" id="PF07690">
    <property type="entry name" value="MFS_1"/>
    <property type="match status" value="1"/>
</dbReference>
<keyword evidence="2" id="KW-0813">Transport</keyword>
<evidence type="ECO:0000256" key="6">
    <source>
        <dbReference type="SAM" id="MobiDB-lite"/>
    </source>
</evidence>
<dbReference type="InterPro" id="IPR036259">
    <property type="entry name" value="MFS_trans_sf"/>
</dbReference>
<keyword evidence="4 7" id="KW-1133">Transmembrane helix</keyword>
<dbReference type="PANTHER" id="PTHR43791">
    <property type="entry name" value="PERMEASE-RELATED"/>
    <property type="match status" value="1"/>
</dbReference>
<feature type="transmembrane region" description="Helical" evidence="7">
    <location>
        <begin position="326"/>
        <end position="345"/>
    </location>
</feature>
<dbReference type="PANTHER" id="PTHR43791:SF104">
    <property type="entry name" value="MAJOR FACILITATOR SUPERFAMILY (MFS) PROFILE DOMAIN-CONTAINING PROTEIN-RELATED"/>
    <property type="match status" value="1"/>
</dbReference>
<dbReference type="SUPFAM" id="SSF103473">
    <property type="entry name" value="MFS general substrate transporter"/>
    <property type="match status" value="1"/>
</dbReference>
<evidence type="ECO:0000256" key="3">
    <source>
        <dbReference type="ARBA" id="ARBA00022692"/>
    </source>
</evidence>
<accession>A0A6P8AQT8</accession>
<feature type="region of interest" description="Disordered" evidence="6">
    <location>
        <begin position="1"/>
        <end position="26"/>
    </location>
</feature>
<feature type="transmembrane region" description="Helical" evidence="7">
    <location>
        <begin position="392"/>
        <end position="413"/>
    </location>
</feature>
<evidence type="ECO:0000256" key="7">
    <source>
        <dbReference type="SAM" id="Phobius"/>
    </source>
</evidence>
<keyword evidence="5 7" id="KW-0472">Membrane</keyword>
<evidence type="ECO:0000256" key="1">
    <source>
        <dbReference type="ARBA" id="ARBA00004141"/>
    </source>
</evidence>
<evidence type="ECO:0000256" key="2">
    <source>
        <dbReference type="ARBA" id="ARBA00022448"/>
    </source>
</evidence>
<dbReference type="Gene3D" id="1.20.1250.20">
    <property type="entry name" value="MFS general substrate transporter like domains"/>
    <property type="match status" value="1"/>
</dbReference>
<dbReference type="PROSITE" id="PS50850">
    <property type="entry name" value="MFS"/>
    <property type="match status" value="1"/>
</dbReference>
<organism evidence="9 10">
    <name type="scientific">Pyricularia grisea</name>
    <name type="common">Crabgrass-specific blast fungus</name>
    <name type="synonym">Magnaporthe grisea</name>
    <dbReference type="NCBI Taxonomy" id="148305"/>
    <lineage>
        <taxon>Eukaryota</taxon>
        <taxon>Fungi</taxon>
        <taxon>Dikarya</taxon>
        <taxon>Ascomycota</taxon>
        <taxon>Pezizomycotina</taxon>
        <taxon>Sordariomycetes</taxon>
        <taxon>Sordariomycetidae</taxon>
        <taxon>Magnaporthales</taxon>
        <taxon>Pyriculariaceae</taxon>
        <taxon>Pyricularia</taxon>
    </lineage>
</organism>
<dbReference type="InterPro" id="IPR020846">
    <property type="entry name" value="MFS_dom"/>
</dbReference>
<reference evidence="10" key="2">
    <citation type="submission" date="2019-10" db="EMBL/GenBank/DDBJ databases">
        <authorList>
            <consortium name="NCBI Genome Project"/>
        </authorList>
    </citation>
    <scope>NUCLEOTIDE SEQUENCE</scope>
    <source>
        <strain evidence="10">NI907</strain>
    </source>
</reference>
<keyword evidence="9" id="KW-1185">Reference proteome</keyword>
<name>A0A6P8AQT8_PYRGI</name>
<reference evidence="10" key="3">
    <citation type="submission" date="2025-08" db="UniProtKB">
        <authorList>
            <consortium name="RefSeq"/>
        </authorList>
    </citation>
    <scope>IDENTIFICATION</scope>
    <source>
        <strain evidence="10">NI907</strain>
    </source>
</reference>
<evidence type="ECO:0000313" key="10">
    <source>
        <dbReference type="RefSeq" id="XP_030977281.1"/>
    </source>
</evidence>
<comment type="subcellular location">
    <subcellularLocation>
        <location evidence="1">Membrane</location>
        <topology evidence="1">Multi-pass membrane protein</topology>
    </subcellularLocation>
</comment>
<dbReference type="GO" id="GO:0022857">
    <property type="term" value="F:transmembrane transporter activity"/>
    <property type="evidence" value="ECO:0007669"/>
    <property type="project" value="InterPro"/>
</dbReference>
<feature type="domain" description="Major facilitator superfamily (MFS) profile" evidence="8">
    <location>
        <begin position="87"/>
        <end position="547"/>
    </location>
</feature>
<feature type="transmembrane region" description="Helical" evidence="7">
    <location>
        <begin position="248"/>
        <end position="268"/>
    </location>
</feature>
<feature type="transmembrane region" description="Helical" evidence="7">
    <location>
        <begin position="216"/>
        <end position="236"/>
    </location>
</feature>
<proteinExistence type="predicted"/>
<feature type="transmembrane region" description="Helical" evidence="7">
    <location>
        <begin position="184"/>
        <end position="204"/>
    </location>
</feature>
<dbReference type="GeneID" id="41966845"/>
<gene>
    <name evidence="10" type="ORF">PgNI_11982</name>
</gene>
<dbReference type="AlphaFoldDB" id="A0A6P8AQT8"/>
<dbReference type="Proteomes" id="UP000515153">
    <property type="component" value="Unplaced"/>
</dbReference>